<evidence type="ECO:0000313" key="2">
    <source>
        <dbReference type="EMBL" id="KAK3769184.1"/>
    </source>
</evidence>
<protein>
    <submittedName>
        <fullName evidence="2">Uncharacterized protein</fullName>
    </submittedName>
</protein>
<dbReference type="Proteomes" id="UP001283361">
    <property type="component" value="Unassembled WGS sequence"/>
</dbReference>
<gene>
    <name evidence="2" type="ORF">RRG08_005131</name>
</gene>
<organism evidence="2 3">
    <name type="scientific">Elysia crispata</name>
    <name type="common">lettuce slug</name>
    <dbReference type="NCBI Taxonomy" id="231223"/>
    <lineage>
        <taxon>Eukaryota</taxon>
        <taxon>Metazoa</taxon>
        <taxon>Spiralia</taxon>
        <taxon>Lophotrochozoa</taxon>
        <taxon>Mollusca</taxon>
        <taxon>Gastropoda</taxon>
        <taxon>Heterobranchia</taxon>
        <taxon>Euthyneura</taxon>
        <taxon>Panpulmonata</taxon>
        <taxon>Sacoglossa</taxon>
        <taxon>Placobranchoidea</taxon>
        <taxon>Plakobranchidae</taxon>
        <taxon>Elysia</taxon>
    </lineage>
</organism>
<comment type="caution">
    <text evidence="2">The sequence shown here is derived from an EMBL/GenBank/DDBJ whole genome shotgun (WGS) entry which is preliminary data.</text>
</comment>
<sequence>MLSHKQEFMAFILWNIKPFFFFLFFLVLFQKRRSNVQTDEELSGEGELDYYKSPGQSGNTSAMSYVRRYREQGSRSYGRRRFDGSCVERQTVKKGIKGYCTTKRSTQPNPCLCCGVYVINFLLKSILPYGCEV</sequence>
<reference evidence="2" key="1">
    <citation type="journal article" date="2023" name="G3 (Bethesda)">
        <title>A reference genome for the long-term kleptoplast-retaining sea slug Elysia crispata morphotype clarki.</title>
        <authorList>
            <person name="Eastman K.E."/>
            <person name="Pendleton A.L."/>
            <person name="Shaikh M.A."/>
            <person name="Suttiyut T."/>
            <person name="Ogas R."/>
            <person name="Tomko P."/>
            <person name="Gavelis G."/>
            <person name="Widhalm J.R."/>
            <person name="Wisecaver J.H."/>
        </authorList>
    </citation>
    <scope>NUCLEOTIDE SEQUENCE</scope>
    <source>
        <strain evidence="2">ECLA1</strain>
    </source>
</reference>
<dbReference type="AlphaFoldDB" id="A0AAE1DFX2"/>
<evidence type="ECO:0000313" key="3">
    <source>
        <dbReference type="Proteomes" id="UP001283361"/>
    </source>
</evidence>
<keyword evidence="1" id="KW-0812">Transmembrane</keyword>
<keyword evidence="1" id="KW-1133">Transmembrane helix</keyword>
<keyword evidence="1" id="KW-0472">Membrane</keyword>
<evidence type="ECO:0000256" key="1">
    <source>
        <dbReference type="SAM" id="Phobius"/>
    </source>
</evidence>
<proteinExistence type="predicted"/>
<accession>A0AAE1DFX2</accession>
<dbReference type="EMBL" id="JAWDGP010003957">
    <property type="protein sequence ID" value="KAK3769184.1"/>
    <property type="molecule type" value="Genomic_DNA"/>
</dbReference>
<feature type="transmembrane region" description="Helical" evidence="1">
    <location>
        <begin position="12"/>
        <end position="29"/>
    </location>
</feature>
<name>A0AAE1DFX2_9GAST</name>
<keyword evidence="3" id="KW-1185">Reference proteome</keyword>